<dbReference type="AlphaFoldDB" id="A0A6H1PGD8"/>
<dbReference type="RefSeq" id="YP_009773437.1">
    <property type="nucleotide sequence ID" value="NC_047426.1"/>
</dbReference>
<dbReference type="GeneID" id="54615062"/>
<geneLocation type="mitochondrion" evidence="3"/>
<dbReference type="EMBL" id="MN864063">
    <property type="protein sequence ID" value="QIZ12686.1"/>
    <property type="molecule type" value="Genomic_DNA"/>
</dbReference>
<gene>
    <name evidence="3" type="primary">ND6</name>
</gene>
<feature type="transmembrane region" description="Helical" evidence="1">
    <location>
        <begin position="45"/>
        <end position="70"/>
    </location>
</feature>
<feature type="chain" id="PRO_5026191640" evidence="2">
    <location>
        <begin position="17"/>
        <end position="166"/>
    </location>
</feature>
<evidence type="ECO:0000313" key="3">
    <source>
        <dbReference type="EMBL" id="QIZ12686.1"/>
    </source>
</evidence>
<organism evidence="3">
    <name type="scientific">Acanthochitona avicula</name>
    <dbReference type="NCBI Taxonomy" id="1503212"/>
    <lineage>
        <taxon>Eukaryota</taxon>
        <taxon>Metazoa</taxon>
        <taxon>Spiralia</taxon>
        <taxon>Lophotrochozoa</taxon>
        <taxon>Mollusca</taxon>
        <taxon>Polyplacophora</taxon>
        <taxon>Neoloricata</taxon>
        <taxon>Chitonida</taxon>
        <taxon>Acanthochitonina</taxon>
        <taxon>Acanthochitonidae</taxon>
        <taxon>Acanthochitona</taxon>
    </lineage>
</organism>
<name>A0A6H1PGD8_9MOLL</name>
<feature type="transmembrane region" description="Helical" evidence="1">
    <location>
        <begin position="124"/>
        <end position="156"/>
    </location>
</feature>
<keyword evidence="2" id="KW-0732">Signal</keyword>
<feature type="signal peptide" evidence="2">
    <location>
        <begin position="1"/>
        <end position="16"/>
    </location>
</feature>
<evidence type="ECO:0000256" key="2">
    <source>
        <dbReference type="SAM" id="SignalP"/>
    </source>
</evidence>
<accession>A0A6H1PGD8</accession>
<sequence>MMLMMILSLIFSFCFSFPLMTQPISIGMTLLMFSLLVSTAVFFSSMTWFSFILFLIYIGGLLVMFAYVTALMPNLLFKKSPIMTFFSIMTISWFTLLNMANFIGTMEEIQPKMSSMMSFNFNHFAISLYSPFNFMVIVGLALILLFILICVVKICYFSNAPLRPYK</sequence>
<proteinExistence type="predicted"/>
<keyword evidence="1" id="KW-0812">Transmembrane</keyword>
<evidence type="ECO:0000256" key="1">
    <source>
        <dbReference type="SAM" id="Phobius"/>
    </source>
</evidence>
<protein>
    <submittedName>
        <fullName evidence="3">NADH dehydrogenase subunit 6</fullName>
    </submittedName>
</protein>
<dbReference type="CTD" id="4541"/>
<keyword evidence="1" id="KW-0472">Membrane</keyword>
<feature type="transmembrane region" description="Helical" evidence="1">
    <location>
        <begin position="82"/>
        <end position="104"/>
    </location>
</feature>
<keyword evidence="1" id="KW-1133">Transmembrane helix</keyword>
<reference evidence="3" key="1">
    <citation type="journal article" date="2020" name="BMC Evol. Biol.">
        <title>A mitogenomic phylogeny of chitons (Mollusca: Polyplacophora).</title>
        <authorList>
            <person name="Irisarri I."/>
            <person name="Uribe J.E."/>
            <person name="Eernisse D.J."/>
            <person name="Zardoya R."/>
        </authorList>
    </citation>
    <scope>NUCLEOTIDE SEQUENCE</scope>
</reference>
<keyword evidence="3" id="KW-0496">Mitochondrion</keyword>